<dbReference type="Pfam" id="PF24793">
    <property type="entry name" value="GINT1_N"/>
    <property type="match status" value="1"/>
</dbReference>
<protein>
    <recommendedName>
        <fullName evidence="1">Glucosamine inositolphosphorylceramide transferase 1 N-terminal domain-containing protein</fullName>
    </recommendedName>
</protein>
<name>K1V2B4_9ZZZZ</name>
<sequence>TVFDWRGEVWMLPETSADHSLTLYRCTQFPDKWEKVQAFSVGRELCDSIIVDKTPEALTVLCSETRPDNQLYTRYRRYTVRENPEAEERDDVDEFILDEDEPFNLQHRNYELGSRNAGPLFTNNDQTVRPAQVSTKVDYGVYLQFWVRRGASEVPLCAAMPQNVAIAGIDPANLIGIHTYCRDADIEVIDARYLCKV</sequence>
<gene>
    <name evidence="2" type="ORF">LEA_03864</name>
</gene>
<feature type="domain" description="Glucosamine inositolphosphorylceramide transferase 1 N-terminal" evidence="1">
    <location>
        <begin position="2"/>
        <end position="136"/>
    </location>
</feature>
<evidence type="ECO:0000313" key="2">
    <source>
        <dbReference type="EMBL" id="EKC78026.1"/>
    </source>
</evidence>
<feature type="non-terminal residue" evidence="2">
    <location>
        <position position="1"/>
    </location>
</feature>
<dbReference type="InterPro" id="IPR056442">
    <property type="entry name" value="GINT1_N"/>
</dbReference>
<organism evidence="2">
    <name type="scientific">human gut metagenome</name>
    <dbReference type="NCBI Taxonomy" id="408170"/>
    <lineage>
        <taxon>unclassified sequences</taxon>
        <taxon>metagenomes</taxon>
        <taxon>organismal metagenomes</taxon>
    </lineage>
</organism>
<accession>K1V2B4</accession>
<reference evidence="2" key="1">
    <citation type="journal article" date="2013" name="Environ. Microbiol.">
        <title>Microbiota from the distal guts of lean and obese adolescents exhibit partial functional redundancy besides clear differences in community structure.</title>
        <authorList>
            <person name="Ferrer M."/>
            <person name="Ruiz A."/>
            <person name="Lanza F."/>
            <person name="Haange S.B."/>
            <person name="Oberbach A."/>
            <person name="Till H."/>
            <person name="Bargiela R."/>
            <person name="Campoy C."/>
            <person name="Segura M.T."/>
            <person name="Richter M."/>
            <person name="von Bergen M."/>
            <person name="Seifert J."/>
            <person name="Suarez A."/>
        </authorList>
    </citation>
    <scope>NUCLEOTIDE SEQUENCE</scope>
</reference>
<proteinExistence type="predicted"/>
<evidence type="ECO:0000259" key="1">
    <source>
        <dbReference type="Pfam" id="PF24793"/>
    </source>
</evidence>
<dbReference type="EMBL" id="AJWY01002562">
    <property type="protein sequence ID" value="EKC78026.1"/>
    <property type="molecule type" value="Genomic_DNA"/>
</dbReference>
<comment type="caution">
    <text evidence="2">The sequence shown here is derived from an EMBL/GenBank/DDBJ whole genome shotgun (WGS) entry which is preliminary data.</text>
</comment>
<dbReference type="AlphaFoldDB" id="K1V2B4"/>